<accession>A0A6J8DJ22</accession>
<dbReference type="AlphaFoldDB" id="A0A6J8DJ22"/>
<proteinExistence type="predicted"/>
<evidence type="ECO:0000313" key="1">
    <source>
        <dbReference type="EMBL" id="CAC5408066.1"/>
    </source>
</evidence>
<keyword evidence="2" id="KW-1185">Reference proteome</keyword>
<protein>
    <submittedName>
        <fullName evidence="1">Uncharacterized protein</fullName>
    </submittedName>
</protein>
<organism evidence="1 2">
    <name type="scientific">Mytilus coruscus</name>
    <name type="common">Sea mussel</name>
    <dbReference type="NCBI Taxonomy" id="42192"/>
    <lineage>
        <taxon>Eukaryota</taxon>
        <taxon>Metazoa</taxon>
        <taxon>Spiralia</taxon>
        <taxon>Lophotrochozoa</taxon>
        <taxon>Mollusca</taxon>
        <taxon>Bivalvia</taxon>
        <taxon>Autobranchia</taxon>
        <taxon>Pteriomorphia</taxon>
        <taxon>Mytilida</taxon>
        <taxon>Mytiloidea</taxon>
        <taxon>Mytilidae</taxon>
        <taxon>Mytilinae</taxon>
        <taxon>Mytilus</taxon>
    </lineage>
</organism>
<name>A0A6J8DJ22_MYTCO</name>
<dbReference type="OrthoDB" id="6134571at2759"/>
<dbReference type="Proteomes" id="UP000507470">
    <property type="component" value="Unassembled WGS sequence"/>
</dbReference>
<gene>
    <name evidence="1" type="ORF">MCOR_41482</name>
</gene>
<sequence>MLKFVHFEEITIASAKDKGELLLVELEDHTYAAKEQPFESENTCRPEFDCQEDFFLAPAEGIEQQITQEIEIFAVNETQTEHAEPCLSPFQTLCGLLQVRINDPYILSCTDNEIRIVELYQISSRDISIKLSVIIDSNFCAKIYVHRKEVSRDNDGQDCQINMIAYW</sequence>
<reference evidence="1 2" key="1">
    <citation type="submission" date="2020-06" db="EMBL/GenBank/DDBJ databases">
        <authorList>
            <person name="Li R."/>
            <person name="Bekaert M."/>
        </authorList>
    </citation>
    <scope>NUCLEOTIDE SEQUENCE [LARGE SCALE GENOMIC DNA]</scope>
    <source>
        <strain evidence="2">wild</strain>
    </source>
</reference>
<evidence type="ECO:0000313" key="2">
    <source>
        <dbReference type="Proteomes" id="UP000507470"/>
    </source>
</evidence>
<dbReference type="EMBL" id="CACVKT020007498">
    <property type="protein sequence ID" value="CAC5408066.1"/>
    <property type="molecule type" value="Genomic_DNA"/>
</dbReference>